<sequence>MSSCLSTFIQSDPAAYSKRRVDGVSKCFLKYVETISPSVDIRHRTLKARMSVAASSRRKRRASSKNEAFLFHESAHLKAVALLLGWDSLFLVFGKSLRQSCRILFFEKFDEVLAKSSWIDVRYLSRVGGDQLAQLQLRSRSCFVYTAFFGADAIDHLLNGTNDRVSRLSSEPPSAFPVPALPWHPYS</sequence>
<keyword evidence="1" id="KW-1185">Reference proteome</keyword>
<evidence type="ECO:0000313" key="1">
    <source>
        <dbReference type="Proteomes" id="UP000492821"/>
    </source>
</evidence>
<dbReference type="AlphaFoldDB" id="A0A7E4VQQ3"/>
<accession>A0A7E4VQQ3</accession>
<dbReference type="WBParaSite" id="Pan_g23729.t1">
    <property type="protein sequence ID" value="Pan_g23729.t1"/>
    <property type="gene ID" value="Pan_g23729"/>
</dbReference>
<reference evidence="2" key="2">
    <citation type="submission" date="2020-10" db="UniProtKB">
        <authorList>
            <consortium name="WormBaseParasite"/>
        </authorList>
    </citation>
    <scope>IDENTIFICATION</scope>
</reference>
<protein>
    <submittedName>
        <fullName evidence="2">Histone H3</fullName>
    </submittedName>
</protein>
<organism evidence="1 2">
    <name type="scientific">Panagrellus redivivus</name>
    <name type="common">Microworm</name>
    <dbReference type="NCBI Taxonomy" id="6233"/>
    <lineage>
        <taxon>Eukaryota</taxon>
        <taxon>Metazoa</taxon>
        <taxon>Ecdysozoa</taxon>
        <taxon>Nematoda</taxon>
        <taxon>Chromadorea</taxon>
        <taxon>Rhabditida</taxon>
        <taxon>Tylenchina</taxon>
        <taxon>Panagrolaimomorpha</taxon>
        <taxon>Panagrolaimoidea</taxon>
        <taxon>Panagrolaimidae</taxon>
        <taxon>Panagrellus</taxon>
    </lineage>
</organism>
<reference evidence="1" key="1">
    <citation type="journal article" date="2013" name="Genetics">
        <title>The draft genome and transcriptome of Panagrellus redivivus are shaped by the harsh demands of a free-living lifestyle.</title>
        <authorList>
            <person name="Srinivasan J."/>
            <person name="Dillman A.R."/>
            <person name="Macchietto M.G."/>
            <person name="Heikkinen L."/>
            <person name="Lakso M."/>
            <person name="Fracchia K.M."/>
            <person name="Antoshechkin I."/>
            <person name="Mortazavi A."/>
            <person name="Wong G."/>
            <person name="Sternberg P.W."/>
        </authorList>
    </citation>
    <scope>NUCLEOTIDE SEQUENCE [LARGE SCALE GENOMIC DNA]</scope>
    <source>
        <strain evidence="1">MT8872</strain>
    </source>
</reference>
<name>A0A7E4VQQ3_PANRE</name>
<proteinExistence type="predicted"/>
<dbReference type="Proteomes" id="UP000492821">
    <property type="component" value="Unassembled WGS sequence"/>
</dbReference>
<evidence type="ECO:0000313" key="2">
    <source>
        <dbReference type="WBParaSite" id="Pan_g23729.t1"/>
    </source>
</evidence>